<dbReference type="Gene3D" id="1.10.510.10">
    <property type="entry name" value="Transferase(Phosphotransferase) domain 1"/>
    <property type="match status" value="1"/>
</dbReference>
<evidence type="ECO:0008006" key="22">
    <source>
        <dbReference type="Google" id="ProtNLM"/>
    </source>
</evidence>
<reference evidence="21" key="1">
    <citation type="submission" date="2014-09" db="EMBL/GenBank/DDBJ databases">
        <authorList>
            <person name="Magalhaes I.L.F."/>
            <person name="Oliveira U."/>
            <person name="Santos F.R."/>
            <person name="Vidigal T.H.D.A."/>
            <person name="Brescovit A.D."/>
            <person name="Santos A.J."/>
        </authorList>
    </citation>
    <scope>NUCLEOTIDE SEQUENCE</scope>
    <source>
        <tissue evidence="21">Shoot tissue taken approximately 20 cm above the soil surface</tissue>
    </source>
</reference>
<dbReference type="InterPro" id="IPR011009">
    <property type="entry name" value="Kinase-like_dom_sf"/>
</dbReference>
<evidence type="ECO:0000256" key="15">
    <source>
        <dbReference type="PROSITE-ProRule" id="PRU10141"/>
    </source>
</evidence>
<dbReference type="FunFam" id="3.30.430.20:FF:000006">
    <property type="entry name" value="Receptor-like serine-threonine protein kinase"/>
    <property type="match status" value="1"/>
</dbReference>
<sequence length="685" mass="74831">MAMRSHLTLSYCLAASGLALLLALLHVPLATAQPLPWQLCNDTAGNYTENSPYQANIRRLATALPANASASPALFAKGAAGTAPDVVYALALCRGDTNASSCASCVDRAFLNAQQLCAFQKGATMYDDPCILRYTDWDFLINTTDNRGQYVAWSFDNVSAAAAPAFDAASGRLVNATADYAATDPVRRFGTGEEGFDETYPKIYSLAQCTPDMTAADCRTCLGDIIRRMTPKYFTGKHGGRVFGVRCNFRFETYPFFSGRPLLQLPGPPGPPPANITPPATGQGTTRHRTGRVLAIAVPLAAAILALTVACFCFWRRRAAARKPSAIPYSTNPDDIQSIDSLLLDLSTLRAATDNFAESNKLGEGGFGAVYMGVLSEGQEIAVKRLSFASRQGVEELKTELVLVAKLQHKNLVRLLGVCLDGDEKLLVYEYMPNRSLDTVLFDSQKSKELDWGKRLKIVNGVARGLQYLHEESPLKIVHRDLKPSNVLLDFDYNPKISDFGLAKLFDRDESQGVTSHIAGTYGYMAPEYAMRGQYSVKSDVFSLGVLILEIVTGKRNSSFANSEQSVDLLSLVWEHWTTGTIKELLDPFLDRRAPQDQIVKLVNIGLLCVQDSPADRPMMSSVNVMLSSNTISLHAPSRPTFCIQEMEGGSDVYSDVRNRAFQSTSKSKAAMSPNEVSLTELEPR</sequence>
<feature type="chain" id="PRO_5002063127" description="Protein kinase domain-containing protein" evidence="18">
    <location>
        <begin position="33"/>
        <end position="685"/>
    </location>
</feature>
<accession>A0A0A9C1S9</accession>
<organism evidence="21">
    <name type="scientific">Arundo donax</name>
    <name type="common">Giant reed</name>
    <name type="synonym">Donax arundinaceus</name>
    <dbReference type="NCBI Taxonomy" id="35708"/>
    <lineage>
        <taxon>Eukaryota</taxon>
        <taxon>Viridiplantae</taxon>
        <taxon>Streptophyta</taxon>
        <taxon>Embryophyta</taxon>
        <taxon>Tracheophyta</taxon>
        <taxon>Spermatophyta</taxon>
        <taxon>Magnoliopsida</taxon>
        <taxon>Liliopsida</taxon>
        <taxon>Poales</taxon>
        <taxon>Poaceae</taxon>
        <taxon>PACMAD clade</taxon>
        <taxon>Arundinoideae</taxon>
        <taxon>Arundineae</taxon>
        <taxon>Arundo</taxon>
    </lineage>
</organism>
<dbReference type="SMART" id="SM00220">
    <property type="entry name" value="S_TKc"/>
    <property type="match status" value="1"/>
</dbReference>
<dbReference type="GO" id="GO:0005524">
    <property type="term" value="F:ATP binding"/>
    <property type="evidence" value="ECO:0007669"/>
    <property type="project" value="UniProtKB-UniRule"/>
</dbReference>
<dbReference type="Gene3D" id="3.30.200.20">
    <property type="entry name" value="Phosphorylase Kinase, domain 1"/>
    <property type="match status" value="1"/>
</dbReference>
<keyword evidence="7 15" id="KW-0547">Nucleotide-binding</keyword>
<dbReference type="SUPFAM" id="SSF56112">
    <property type="entry name" value="Protein kinase-like (PK-like)"/>
    <property type="match status" value="1"/>
</dbReference>
<feature type="binding site" evidence="15">
    <location>
        <position position="384"/>
    </location>
    <ligand>
        <name>ATP</name>
        <dbReference type="ChEBI" id="CHEBI:30616"/>
    </ligand>
</feature>
<keyword evidence="4 17" id="KW-0812">Transmembrane</keyword>
<dbReference type="FunFam" id="3.30.200.20:FF:000142">
    <property type="entry name" value="Cysteine-rich receptor-like protein kinase 10"/>
    <property type="match status" value="1"/>
</dbReference>
<evidence type="ECO:0000256" key="8">
    <source>
        <dbReference type="ARBA" id="ARBA00022777"/>
    </source>
</evidence>
<evidence type="ECO:0000256" key="10">
    <source>
        <dbReference type="ARBA" id="ARBA00022840"/>
    </source>
</evidence>
<evidence type="ECO:0000256" key="9">
    <source>
        <dbReference type="ARBA" id="ARBA00022821"/>
    </source>
</evidence>
<dbReference type="CDD" id="cd14066">
    <property type="entry name" value="STKc_IRAK"/>
    <property type="match status" value="1"/>
</dbReference>
<keyword evidence="12 17" id="KW-0472">Membrane</keyword>
<evidence type="ECO:0000256" key="4">
    <source>
        <dbReference type="ARBA" id="ARBA00022692"/>
    </source>
</evidence>
<proteinExistence type="predicted"/>
<evidence type="ECO:0000256" key="16">
    <source>
        <dbReference type="SAM" id="MobiDB-lite"/>
    </source>
</evidence>
<dbReference type="GO" id="GO:0005886">
    <property type="term" value="C:plasma membrane"/>
    <property type="evidence" value="ECO:0007669"/>
    <property type="project" value="TreeGrafter"/>
</dbReference>
<evidence type="ECO:0000256" key="11">
    <source>
        <dbReference type="ARBA" id="ARBA00022989"/>
    </source>
</evidence>
<evidence type="ECO:0000256" key="7">
    <source>
        <dbReference type="ARBA" id="ARBA00022741"/>
    </source>
</evidence>
<evidence type="ECO:0000256" key="2">
    <source>
        <dbReference type="ARBA" id="ARBA00022527"/>
    </source>
</evidence>
<feature type="transmembrane region" description="Helical" evidence="17">
    <location>
        <begin position="293"/>
        <end position="315"/>
    </location>
</feature>
<feature type="domain" description="Protein kinase" evidence="19">
    <location>
        <begin position="356"/>
        <end position="642"/>
    </location>
</feature>
<dbReference type="InterPro" id="IPR008271">
    <property type="entry name" value="Ser/Thr_kinase_AS"/>
</dbReference>
<comment type="subcellular location">
    <subcellularLocation>
        <location evidence="1">Membrane</location>
        <topology evidence="1">Single-pass membrane protein</topology>
    </subcellularLocation>
</comment>
<keyword evidence="2" id="KW-0723">Serine/threonine-protein kinase</keyword>
<dbReference type="EMBL" id="GBRH01230540">
    <property type="protein sequence ID" value="JAD67355.1"/>
    <property type="molecule type" value="Transcribed_RNA"/>
</dbReference>
<dbReference type="PANTHER" id="PTHR27002:SF777">
    <property type="entry name" value="OS07G0541000 PROTEIN"/>
    <property type="match status" value="1"/>
</dbReference>
<protein>
    <recommendedName>
        <fullName evidence="22">Protein kinase domain-containing protein</fullName>
    </recommendedName>
</protein>
<keyword evidence="13" id="KW-1015">Disulfide bond</keyword>
<evidence type="ECO:0000256" key="17">
    <source>
        <dbReference type="SAM" id="Phobius"/>
    </source>
</evidence>
<dbReference type="InterPro" id="IPR017441">
    <property type="entry name" value="Protein_kinase_ATP_BS"/>
</dbReference>
<dbReference type="InterPro" id="IPR000719">
    <property type="entry name" value="Prot_kinase_dom"/>
</dbReference>
<feature type="signal peptide" evidence="18">
    <location>
        <begin position="1"/>
        <end position="32"/>
    </location>
</feature>
<feature type="domain" description="Gnk2-homologous" evidence="20">
    <location>
        <begin position="146"/>
        <end position="256"/>
    </location>
</feature>
<dbReference type="Pfam" id="PF01657">
    <property type="entry name" value="Stress-antifung"/>
    <property type="match status" value="2"/>
</dbReference>
<keyword evidence="8" id="KW-0418">Kinase</keyword>
<evidence type="ECO:0000259" key="19">
    <source>
        <dbReference type="PROSITE" id="PS50011"/>
    </source>
</evidence>
<dbReference type="GO" id="GO:0004674">
    <property type="term" value="F:protein serine/threonine kinase activity"/>
    <property type="evidence" value="ECO:0007669"/>
    <property type="project" value="UniProtKB-KW"/>
</dbReference>
<dbReference type="PANTHER" id="PTHR27002">
    <property type="entry name" value="RECEPTOR-LIKE SERINE/THREONINE-PROTEIN KINASE SD1-8"/>
    <property type="match status" value="1"/>
</dbReference>
<dbReference type="FunFam" id="1.10.510.10:FF:000129">
    <property type="entry name" value="cysteine-rich receptor-like protein kinase 10"/>
    <property type="match status" value="1"/>
</dbReference>
<evidence type="ECO:0000256" key="18">
    <source>
        <dbReference type="SAM" id="SignalP"/>
    </source>
</evidence>
<keyword evidence="5 18" id="KW-0732">Signal</keyword>
<evidence type="ECO:0000256" key="13">
    <source>
        <dbReference type="ARBA" id="ARBA00023157"/>
    </source>
</evidence>
<dbReference type="Gene3D" id="3.30.430.20">
    <property type="entry name" value="Gnk2 domain, C-X8-C-X2-C motif"/>
    <property type="match status" value="2"/>
</dbReference>
<dbReference type="InterPro" id="IPR038408">
    <property type="entry name" value="GNK2_sf"/>
</dbReference>
<evidence type="ECO:0000256" key="1">
    <source>
        <dbReference type="ARBA" id="ARBA00004167"/>
    </source>
</evidence>
<dbReference type="InterPro" id="IPR002902">
    <property type="entry name" value="GNK2"/>
</dbReference>
<feature type="region of interest" description="Disordered" evidence="16">
    <location>
        <begin position="665"/>
        <end position="685"/>
    </location>
</feature>
<keyword evidence="11 17" id="KW-1133">Transmembrane helix</keyword>
<evidence type="ECO:0000256" key="14">
    <source>
        <dbReference type="ARBA" id="ARBA00023180"/>
    </source>
</evidence>
<dbReference type="PROSITE" id="PS51473">
    <property type="entry name" value="GNK2"/>
    <property type="match status" value="2"/>
</dbReference>
<name>A0A0A9C1S9_ARUDO</name>
<reference evidence="21" key="2">
    <citation type="journal article" date="2015" name="Data Brief">
        <title>Shoot transcriptome of the giant reed, Arundo donax.</title>
        <authorList>
            <person name="Barrero R.A."/>
            <person name="Guerrero F.D."/>
            <person name="Moolhuijzen P."/>
            <person name="Goolsby J.A."/>
            <person name="Tidwell J."/>
            <person name="Bellgard S.E."/>
            <person name="Bellgard M.I."/>
        </authorList>
    </citation>
    <scope>NUCLEOTIDE SEQUENCE</scope>
    <source>
        <tissue evidence="21">Shoot tissue taken approximately 20 cm above the soil surface</tissue>
    </source>
</reference>
<evidence type="ECO:0000256" key="6">
    <source>
        <dbReference type="ARBA" id="ARBA00022737"/>
    </source>
</evidence>
<dbReference type="GO" id="GO:0042742">
    <property type="term" value="P:defense response to bacterium"/>
    <property type="evidence" value="ECO:0007669"/>
    <property type="project" value="UniProtKB-ARBA"/>
</dbReference>
<keyword evidence="10 15" id="KW-0067">ATP-binding</keyword>
<evidence type="ECO:0000256" key="12">
    <source>
        <dbReference type="ARBA" id="ARBA00023136"/>
    </source>
</evidence>
<dbReference type="Pfam" id="PF00069">
    <property type="entry name" value="Pkinase"/>
    <property type="match status" value="1"/>
</dbReference>
<keyword evidence="3" id="KW-0808">Transferase</keyword>
<feature type="domain" description="Gnk2-homologous" evidence="20">
    <location>
        <begin position="35"/>
        <end position="139"/>
    </location>
</feature>
<keyword evidence="6" id="KW-0677">Repeat</keyword>
<dbReference type="CDD" id="cd23509">
    <property type="entry name" value="Gnk2-like"/>
    <property type="match status" value="2"/>
</dbReference>
<dbReference type="PROSITE" id="PS00107">
    <property type="entry name" value="PROTEIN_KINASE_ATP"/>
    <property type="match status" value="1"/>
</dbReference>
<dbReference type="FunFam" id="3.30.430.20:FF:000004">
    <property type="entry name" value="Receptor-like serine-threonine protein kinase"/>
    <property type="match status" value="1"/>
</dbReference>
<keyword evidence="14" id="KW-0325">Glycoprotein</keyword>
<keyword evidence="9" id="KW-0611">Plant defense</keyword>
<dbReference type="PROSITE" id="PS00108">
    <property type="entry name" value="PROTEIN_KINASE_ST"/>
    <property type="match status" value="1"/>
</dbReference>
<dbReference type="PROSITE" id="PS50011">
    <property type="entry name" value="PROTEIN_KINASE_DOM"/>
    <property type="match status" value="1"/>
</dbReference>
<dbReference type="AlphaFoldDB" id="A0A0A9C1S9"/>
<evidence type="ECO:0000256" key="5">
    <source>
        <dbReference type="ARBA" id="ARBA00022729"/>
    </source>
</evidence>
<evidence type="ECO:0000313" key="21">
    <source>
        <dbReference type="EMBL" id="JAD67355.1"/>
    </source>
</evidence>
<evidence type="ECO:0000259" key="20">
    <source>
        <dbReference type="PROSITE" id="PS51473"/>
    </source>
</evidence>
<evidence type="ECO:0000256" key="3">
    <source>
        <dbReference type="ARBA" id="ARBA00022679"/>
    </source>
</evidence>